<comment type="caution">
    <text evidence="2">The sequence shown here is derived from an EMBL/GenBank/DDBJ whole genome shotgun (WGS) entry which is preliminary data.</text>
</comment>
<dbReference type="NCBIfam" id="NF045794">
    <property type="entry name" value="CsxC_fam"/>
    <property type="match status" value="1"/>
</dbReference>
<proteinExistence type="predicted"/>
<dbReference type="Pfam" id="PF25250">
    <property type="entry name" value="DUF7852"/>
    <property type="match status" value="2"/>
</dbReference>
<dbReference type="RefSeq" id="WP_233698888.1">
    <property type="nucleotide sequence ID" value="NZ_JAJNBZ010000035.1"/>
</dbReference>
<organism evidence="2 3">
    <name type="scientific">Paenibacillus profundus</name>
    <dbReference type="NCBI Taxonomy" id="1173085"/>
    <lineage>
        <taxon>Bacteria</taxon>
        <taxon>Bacillati</taxon>
        <taxon>Bacillota</taxon>
        <taxon>Bacilli</taxon>
        <taxon>Bacillales</taxon>
        <taxon>Paenibacillaceae</taxon>
        <taxon>Paenibacillus</taxon>
    </lineage>
</organism>
<protein>
    <recommendedName>
        <fullName evidence="1">DUF7852 domain-containing protein</fullName>
    </recommendedName>
</protein>
<dbReference type="EMBL" id="JAJNBZ010000035">
    <property type="protein sequence ID" value="MCE5172829.1"/>
    <property type="molecule type" value="Genomic_DNA"/>
</dbReference>
<evidence type="ECO:0000313" key="2">
    <source>
        <dbReference type="EMBL" id="MCE5172829.1"/>
    </source>
</evidence>
<feature type="domain" description="DUF7852" evidence="1">
    <location>
        <begin position="114"/>
        <end position="187"/>
    </location>
</feature>
<feature type="domain" description="DUF7852" evidence="1">
    <location>
        <begin position="18"/>
        <end position="106"/>
    </location>
</feature>
<reference evidence="2 3" key="1">
    <citation type="submission" date="2021-11" db="EMBL/GenBank/DDBJ databases">
        <title>Draft genome sequence of Paenibacillus profundus YoMME, a new Gram-positive bacteria with exoelectrogenic properties.</title>
        <authorList>
            <person name="Hubenova Y."/>
            <person name="Hubenova E."/>
            <person name="Manasiev Y."/>
            <person name="Peykov S."/>
            <person name="Mitov M."/>
        </authorList>
    </citation>
    <scope>NUCLEOTIDE SEQUENCE [LARGE SCALE GENOMIC DNA]</scope>
    <source>
        <strain evidence="2 3">YoMME</strain>
    </source>
</reference>
<keyword evidence="3" id="KW-1185">Reference proteome</keyword>
<accession>A0ABS8YNS5</accession>
<gene>
    <name evidence="2" type="ORF">LQV63_26530</name>
</gene>
<sequence length="250" mass="29250">MSCNDRDCRVVESTTLAECDNEKHDPHWPTIKVPVVLAEREVQVNVEALISLDEPALEIKRIKKKVFLEQCKLVPTDFHGKWVTRAKLYLRGFIRKNIEYATADRSPTATAVCGRILHTTVHVPFQCVTEIKFGKVKPELTSERVEEFEFLGKDEMSPRLDKTLFSHEVFFNEQPFCELVKVRFHELDIGEDFDFDDDLPRREKTFEKVREKIVMNVTVKVLQKQQVPLPWGHKDEDDCKDHKDHKKDCK</sequence>
<evidence type="ECO:0000313" key="3">
    <source>
        <dbReference type="Proteomes" id="UP001199916"/>
    </source>
</evidence>
<dbReference type="Proteomes" id="UP001199916">
    <property type="component" value="Unassembled WGS sequence"/>
</dbReference>
<name>A0ABS8YNS5_9BACL</name>
<dbReference type="InterPro" id="IPR057174">
    <property type="entry name" value="DUF7852"/>
</dbReference>
<evidence type="ECO:0000259" key="1">
    <source>
        <dbReference type="Pfam" id="PF25250"/>
    </source>
</evidence>
<dbReference type="InterPro" id="IPR054845">
    <property type="entry name" value="Exosporium_prot_C"/>
</dbReference>